<gene>
    <name evidence="1" type="ORF">SMTD_LOCUS10278</name>
</gene>
<proteinExistence type="predicted"/>
<dbReference type="EMBL" id="UZAL01030435">
    <property type="protein sequence ID" value="VDP53787.1"/>
    <property type="molecule type" value="Genomic_DNA"/>
</dbReference>
<name>A0A183P7E2_9TREM</name>
<keyword evidence="2" id="KW-1185">Reference proteome</keyword>
<reference evidence="1 2" key="1">
    <citation type="submission" date="2018-11" db="EMBL/GenBank/DDBJ databases">
        <authorList>
            <consortium name="Pathogen Informatics"/>
        </authorList>
    </citation>
    <scope>NUCLEOTIDE SEQUENCE [LARGE SCALE GENOMIC DNA]</scope>
    <source>
        <strain>Denwood</strain>
        <strain evidence="2">Zambia</strain>
    </source>
</reference>
<evidence type="ECO:0000313" key="1">
    <source>
        <dbReference type="EMBL" id="VDP53787.1"/>
    </source>
</evidence>
<organism evidence="1 2">
    <name type="scientific">Schistosoma mattheei</name>
    <dbReference type="NCBI Taxonomy" id="31246"/>
    <lineage>
        <taxon>Eukaryota</taxon>
        <taxon>Metazoa</taxon>
        <taxon>Spiralia</taxon>
        <taxon>Lophotrochozoa</taxon>
        <taxon>Platyhelminthes</taxon>
        <taxon>Trematoda</taxon>
        <taxon>Digenea</taxon>
        <taxon>Strigeidida</taxon>
        <taxon>Schistosomatoidea</taxon>
        <taxon>Schistosomatidae</taxon>
        <taxon>Schistosoma</taxon>
    </lineage>
</organism>
<evidence type="ECO:0000313" key="2">
    <source>
        <dbReference type="Proteomes" id="UP000269396"/>
    </source>
</evidence>
<accession>A0A183P7E2</accession>
<dbReference type="AlphaFoldDB" id="A0A183P7E2"/>
<sequence length="67" mass="7602">MNTNTKKHVLGYIQNPPEAKYQKAINGPIRDIFAGDLAVSKEYRDRAGLQAWLQSVTEFVQSHNRSV</sequence>
<protein>
    <submittedName>
        <fullName evidence="1">Uncharacterized protein</fullName>
    </submittedName>
</protein>
<dbReference type="Proteomes" id="UP000269396">
    <property type="component" value="Unassembled WGS sequence"/>
</dbReference>